<dbReference type="EMBL" id="JAPQKH010000004">
    <property type="protein sequence ID" value="KAJ5100899.1"/>
    <property type="molecule type" value="Genomic_DNA"/>
</dbReference>
<keyword evidence="2" id="KW-1185">Reference proteome</keyword>
<name>A0A9W9FIQ5_9EURO</name>
<dbReference type="Proteomes" id="UP001149165">
    <property type="component" value="Unassembled WGS sequence"/>
</dbReference>
<dbReference type="AlphaFoldDB" id="A0A9W9FIQ5"/>
<accession>A0A9W9FIQ5</accession>
<dbReference type="OrthoDB" id="4890185at2759"/>
<sequence>MPILQCDQRQEITILRNNGLTYQKIHEKTGYTRDQIRYFLRDSVDLTPQKKKTGRRLKLSKRELDELITWIRSSLER</sequence>
<gene>
    <name evidence="1" type="ORF">N7456_006951</name>
</gene>
<organism evidence="1 2">
    <name type="scientific">Penicillium angulare</name>
    <dbReference type="NCBI Taxonomy" id="116970"/>
    <lineage>
        <taxon>Eukaryota</taxon>
        <taxon>Fungi</taxon>
        <taxon>Dikarya</taxon>
        <taxon>Ascomycota</taxon>
        <taxon>Pezizomycotina</taxon>
        <taxon>Eurotiomycetes</taxon>
        <taxon>Eurotiomycetidae</taxon>
        <taxon>Eurotiales</taxon>
        <taxon>Aspergillaceae</taxon>
        <taxon>Penicillium</taxon>
    </lineage>
</organism>
<evidence type="ECO:0000313" key="1">
    <source>
        <dbReference type="EMBL" id="KAJ5100899.1"/>
    </source>
</evidence>
<protein>
    <submittedName>
        <fullName evidence="1">Uncharacterized protein</fullName>
    </submittedName>
</protein>
<evidence type="ECO:0000313" key="2">
    <source>
        <dbReference type="Proteomes" id="UP001149165"/>
    </source>
</evidence>
<comment type="caution">
    <text evidence="1">The sequence shown here is derived from an EMBL/GenBank/DDBJ whole genome shotgun (WGS) entry which is preliminary data.</text>
</comment>
<reference evidence="1" key="1">
    <citation type="submission" date="2022-11" db="EMBL/GenBank/DDBJ databases">
        <authorList>
            <person name="Petersen C."/>
        </authorList>
    </citation>
    <scope>NUCLEOTIDE SEQUENCE</scope>
    <source>
        <strain evidence="1">IBT 30069</strain>
    </source>
</reference>
<proteinExistence type="predicted"/>
<reference evidence="1" key="2">
    <citation type="journal article" date="2023" name="IMA Fungus">
        <title>Comparative genomic study of the Penicillium genus elucidates a diverse pangenome and 15 lateral gene transfer events.</title>
        <authorList>
            <person name="Petersen C."/>
            <person name="Sorensen T."/>
            <person name="Nielsen M.R."/>
            <person name="Sondergaard T.E."/>
            <person name="Sorensen J.L."/>
            <person name="Fitzpatrick D.A."/>
            <person name="Frisvad J.C."/>
            <person name="Nielsen K.L."/>
        </authorList>
    </citation>
    <scope>NUCLEOTIDE SEQUENCE</scope>
    <source>
        <strain evidence="1">IBT 30069</strain>
    </source>
</reference>